<dbReference type="PANTHER" id="PTHR37827">
    <property type="entry name" value="TUDOR DOMAIN-CONTAINING PROTEIN"/>
    <property type="match status" value="1"/>
</dbReference>
<evidence type="ECO:0000313" key="2">
    <source>
        <dbReference type="Proteomes" id="UP000237684"/>
    </source>
</evidence>
<keyword evidence="2" id="KW-1185">Reference proteome</keyword>
<name>A0A2S8SQQ2_9BACT</name>
<dbReference type="RefSeq" id="WP_106380765.1">
    <property type="nucleotide sequence ID" value="NZ_NIGF01000015.1"/>
</dbReference>
<dbReference type="PANTHER" id="PTHR37827:SF1">
    <property type="entry name" value="HNH DOMAIN-CONTAINING PROTEIN"/>
    <property type="match status" value="1"/>
</dbReference>
<sequence length="88" mass="10372">MPCALCGRDVAKLTEHHLKPRSRLKKGEVTPTSWICSACHRQIHVLFSNLQLANEYNSLERLRDEPRLQKFLHWIRKQDANKAVKVRR</sequence>
<reference evidence="1 2" key="1">
    <citation type="journal article" date="2018" name="Syst. Appl. Microbiol.">
        <title>Abditibacterium utsteinense sp. nov., the first cultivated member of candidate phylum FBP, isolated from ice-free Antarctic soil samples.</title>
        <authorList>
            <person name="Tahon G."/>
            <person name="Tytgat B."/>
            <person name="Lebbe L."/>
            <person name="Carlier A."/>
            <person name="Willems A."/>
        </authorList>
    </citation>
    <scope>NUCLEOTIDE SEQUENCE [LARGE SCALE GENOMIC DNA]</scope>
    <source>
        <strain evidence="1 2">LMG 29911</strain>
    </source>
</reference>
<dbReference type="EMBL" id="NIGF01000015">
    <property type="protein sequence ID" value="PQV63120.1"/>
    <property type="molecule type" value="Genomic_DNA"/>
</dbReference>
<organism evidence="1 2">
    <name type="scientific">Abditibacterium utsteinense</name>
    <dbReference type="NCBI Taxonomy" id="1960156"/>
    <lineage>
        <taxon>Bacteria</taxon>
        <taxon>Pseudomonadati</taxon>
        <taxon>Abditibacteriota</taxon>
        <taxon>Abditibacteriia</taxon>
        <taxon>Abditibacteriales</taxon>
        <taxon>Abditibacteriaceae</taxon>
        <taxon>Abditibacterium</taxon>
    </lineage>
</organism>
<dbReference type="OrthoDB" id="9802640at2"/>
<dbReference type="Proteomes" id="UP000237684">
    <property type="component" value="Unassembled WGS sequence"/>
</dbReference>
<evidence type="ECO:0000313" key="1">
    <source>
        <dbReference type="EMBL" id="PQV63120.1"/>
    </source>
</evidence>
<protein>
    <recommendedName>
        <fullName evidence="3">HNH endonuclease</fullName>
    </recommendedName>
</protein>
<accession>A0A2S8SQQ2</accession>
<dbReference type="InParanoid" id="A0A2S8SQQ2"/>
<dbReference type="AlphaFoldDB" id="A0A2S8SQQ2"/>
<proteinExistence type="predicted"/>
<gene>
    <name evidence="1" type="ORF">B1R32_11526</name>
</gene>
<comment type="caution">
    <text evidence="1">The sequence shown here is derived from an EMBL/GenBank/DDBJ whole genome shotgun (WGS) entry which is preliminary data.</text>
</comment>
<evidence type="ECO:0008006" key="3">
    <source>
        <dbReference type="Google" id="ProtNLM"/>
    </source>
</evidence>